<proteinExistence type="inferred from homology"/>
<keyword evidence="12" id="KW-1185">Reference proteome</keyword>
<keyword evidence="5 8" id="KW-0697">Rotamase</keyword>
<dbReference type="PANTHER" id="PTHR47245:SF2">
    <property type="entry name" value="PEPTIDYL-PROLYL CIS-TRANS ISOMERASE HP_0175-RELATED"/>
    <property type="match status" value="1"/>
</dbReference>
<evidence type="ECO:0000256" key="3">
    <source>
        <dbReference type="ARBA" id="ARBA00013194"/>
    </source>
</evidence>
<sequence length="321" mass="34622">MIRATPARPGWSSGVPFGVIMSRLALPCLLAFGLALSQAAHAEGTASPAPADAAAPAAATPAAAEDPVVAKVGDGVIRRSEVVAAYKTLPEQFAQIPMDAIFTELVQQLVDRKVMALAAAKAGVDKDPEFTRQMDLLRERVLEDLYVSKVIEAGVTDAVLKAKYDKVVADNPPEEEVRARHILVDSEEQAKKLKAELEKGADFAELANKNSKDSRDGSGGDLGYFTRDRMVPEFAEAAFAAEKGKVVGPVKTQFGWHLILVEDRRKREPPPFESVKDQVRQMVVQELTAAKIEELKAGLKIEILNPDGSVPRPQIAPTPAQ</sequence>
<name>A0A317EB09_9PROT</name>
<comment type="similarity">
    <text evidence="2">Belongs to the PpiC/parvulin rotamase family.</text>
</comment>
<dbReference type="PANTHER" id="PTHR47245">
    <property type="entry name" value="PEPTIDYLPROLYL ISOMERASE"/>
    <property type="match status" value="1"/>
</dbReference>
<evidence type="ECO:0000256" key="2">
    <source>
        <dbReference type="ARBA" id="ARBA00007656"/>
    </source>
</evidence>
<evidence type="ECO:0000256" key="5">
    <source>
        <dbReference type="ARBA" id="ARBA00023110"/>
    </source>
</evidence>
<evidence type="ECO:0000256" key="8">
    <source>
        <dbReference type="PROSITE-ProRule" id="PRU00278"/>
    </source>
</evidence>
<evidence type="ECO:0000313" key="12">
    <source>
        <dbReference type="Proteomes" id="UP000246077"/>
    </source>
</evidence>
<evidence type="ECO:0000256" key="1">
    <source>
        <dbReference type="ARBA" id="ARBA00000971"/>
    </source>
</evidence>
<dbReference type="InterPro" id="IPR050245">
    <property type="entry name" value="PrsA_foldase"/>
</dbReference>
<feature type="signal peptide" evidence="9">
    <location>
        <begin position="1"/>
        <end position="42"/>
    </location>
</feature>
<dbReference type="Gene3D" id="3.10.50.40">
    <property type="match status" value="1"/>
</dbReference>
<dbReference type="Pfam" id="PF13616">
    <property type="entry name" value="Rotamase_3"/>
    <property type="match status" value="1"/>
</dbReference>
<dbReference type="InterPro" id="IPR000297">
    <property type="entry name" value="PPIase_PpiC"/>
</dbReference>
<evidence type="ECO:0000256" key="9">
    <source>
        <dbReference type="SAM" id="SignalP"/>
    </source>
</evidence>
<evidence type="ECO:0000256" key="4">
    <source>
        <dbReference type="ARBA" id="ARBA00018370"/>
    </source>
</evidence>
<evidence type="ECO:0000256" key="6">
    <source>
        <dbReference type="ARBA" id="ARBA00030642"/>
    </source>
</evidence>
<evidence type="ECO:0000313" key="11">
    <source>
        <dbReference type="EMBL" id="PWR22375.1"/>
    </source>
</evidence>
<dbReference type="Proteomes" id="UP000246077">
    <property type="component" value="Unassembled WGS sequence"/>
</dbReference>
<gene>
    <name evidence="11" type="ORF">DKG75_10530</name>
</gene>
<keyword evidence="9" id="KW-0732">Signal</keyword>
<protein>
    <recommendedName>
        <fullName evidence="4">Parvulin-like PPIase</fullName>
        <ecNumber evidence="3">5.2.1.8</ecNumber>
    </recommendedName>
    <alternativeName>
        <fullName evidence="6">Peptidyl-prolyl cis-trans isomerase plp</fullName>
    </alternativeName>
    <alternativeName>
        <fullName evidence="7">Rotamase plp</fullName>
    </alternativeName>
</protein>
<organism evidence="11 12">
    <name type="scientific">Zavarzinia compransoris</name>
    <dbReference type="NCBI Taxonomy" id="1264899"/>
    <lineage>
        <taxon>Bacteria</taxon>
        <taxon>Pseudomonadati</taxon>
        <taxon>Pseudomonadota</taxon>
        <taxon>Alphaproteobacteria</taxon>
        <taxon>Rhodospirillales</taxon>
        <taxon>Zavarziniaceae</taxon>
        <taxon>Zavarzinia</taxon>
    </lineage>
</organism>
<dbReference type="PROSITE" id="PS50198">
    <property type="entry name" value="PPIC_PPIASE_2"/>
    <property type="match status" value="1"/>
</dbReference>
<dbReference type="EC" id="5.2.1.8" evidence="3"/>
<reference evidence="12" key="1">
    <citation type="submission" date="2018-05" db="EMBL/GenBank/DDBJ databases">
        <title>Zavarzinia sp. HR-AS.</title>
        <authorList>
            <person name="Lee Y."/>
            <person name="Jeon C.O."/>
        </authorList>
    </citation>
    <scope>NUCLEOTIDE SEQUENCE [LARGE SCALE GENOMIC DNA]</scope>
    <source>
        <strain evidence="12">DSM 1231</strain>
    </source>
</reference>
<accession>A0A317EB09</accession>
<dbReference type="EMBL" id="QGLF01000002">
    <property type="protein sequence ID" value="PWR22375.1"/>
    <property type="molecule type" value="Genomic_DNA"/>
</dbReference>
<dbReference type="SUPFAM" id="SSF54534">
    <property type="entry name" value="FKBP-like"/>
    <property type="match status" value="1"/>
</dbReference>
<keyword evidence="8 11" id="KW-0413">Isomerase</keyword>
<evidence type="ECO:0000256" key="7">
    <source>
        <dbReference type="ARBA" id="ARBA00031484"/>
    </source>
</evidence>
<feature type="domain" description="PpiC" evidence="10">
    <location>
        <begin position="174"/>
        <end position="263"/>
    </location>
</feature>
<dbReference type="AlphaFoldDB" id="A0A317EB09"/>
<dbReference type="InterPro" id="IPR046357">
    <property type="entry name" value="PPIase_dom_sf"/>
</dbReference>
<comment type="catalytic activity">
    <reaction evidence="1">
        <text>[protein]-peptidylproline (omega=180) = [protein]-peptidylproline (omega=0)</text>
        <dbReference type="Rhea" id="RHEA:16237"/>
        <dbReference type="Rhea" id="RHEA-COMP:10747"/>
        <dbReference type="Rhea" id="RHEA-COMP:10748"/>
        <dbReference type="ChEBI" id="CHEBI:83833"/>
        <dbReference type="ChEBI" id="CHEBI:83834"/>
        <dbReference type="EC" id="5.2.1.8"/>
    </reaction>
</comment>
<evidence type="ECO:0000259" key="10">
    <source>
        <dbReference type="PROSITE" id="PS50198"/>
    </source>
</evidence>
<comment type="caution">
    <text evidence="11">The sequence shown here is derived from an EMBL/GenBank/DDBJ whole genome shotgun (WGS) entry which is preliminary data.</text>
</comment>
<feature type="chain" id="PRO_5016352667" description="Parvulin-like PPIase" evidence="9">
    <location>
        <begin position="43"/>
        <end position="321"/>
    </location>
</feature>
<dbReference type="GO" id="GO:0003755">
    <property type="term" value="F:peptidyl-prolyl cis-trans isomerase activity"/>
    <property type="evidence" value="ECO:0007669"/>
    <property type="project" value="UniProtKB-KW"/>
</dbReference>